<dbReference type="STRING" id="83219.PM02_17570"/>
<protein>
    <submittedName>
        <fullName evidence="2">Uncharacterized protein</fullName>
    </submittedName>
</protein>
<evidence type="ECO:0000256" key="1">
    <source>
        <dbReference type="SAM" id="MobiDB-lite"/>
    </source>
</evidence>
<evidence type="ECO:0000313" key="2">
    <source>
        <dbReference type="EMBL" id="KAJ01761.1"/>
    </source>
</evidence>
<dbReference type="AlphaFoldDB" id="A0A061SJ92"/>
<comment type="caution">
    <text evidence="2">The sequence shown here is derived from an EMBL/GenBank/DDBJ whole genome shotgun (WGS) entry which is preliminary data.</text>
</comment>
<name>A0A061SJ92_9RHOB</name>
<reference evidence="2 3" key="1">
    <citation type="journal article" date="2014" name="Genome Announc.">
        <title>Draft Genome Sequences of Two Isolates of the Roseobacter Group, Sulfitobacter sp. Strains 3SOLIMAR09 and 1FIGIMAR09, from Harbors of Mallorca Island (Mediterranean Sea).</title>
        <authorList>
            <person name="Mas-Llado M."/>
            <person name="Pina-Villalonga J.M."/>
            <person name="Brunet-Galmes I."/>
            <person name="Nogales B."/>
            <person name="Bosch R."/>
        </authorList>
    </citation>
    <scope>NUCLEOTIDE SEQUENCE [LARGE SCALE GENOMIC DNA]</scope>
    <source>
        <strain evidence="2 3">1FIGIMAR09</strain>
    </source>
</reference>
<keyword evidence="3" id="KW-1185">Reference proteome</keyword>
<sequence>MVARDAQTIADRLRLVHAVGQITRYHAHMSAMATATRMKPRYVMKGPSIVSHVPPRPMMDSPIGNTQHEADSNARSAAIGMTSRAATPNSVAVC</sequence>
<dbReference type="EMBL" id="JEMU01000020">
    <property type="protein sequence ID" value="KAJ01761.1"/>
    <property type="molecule type" value="Genomic_DNA"/>
</dbReference>
<organism evidence="2 3">
    <name type="scientific">Sulfitobacter mediterraneus</name>
    <dbReference type="NCBI Taxonomy" id="83219"/>
    <lineage>
        <taxon>Bacteria</taxon>
        <taxon>Pseudomonadati</taxon>
        <taxon>Pseudomonadota</taxon>
        <taxon>Alphaproteobacteria</taxon>
        <taxon>Rhodobacterales</taxon>
        <taxon>Roseobacteraceae</taxon>
        <taxon>Sulfitobacter</taxon>
    </lineage>
</organism>
<proteinExistence type="predicted"/>
<evidence type="ECO:0000313" key="3">
    <source>
        <dbReference type="Proteomes" id="UP000027337"/>
    </source>
</evidence>
<accession>A0A061SJ92</accession>
<feature type="region of interest" description="Disordered" evidence="1">
    <location>
        <begin position="49"/>
        <end position="75"/>
    </location>
</feature>
<gene>
    <name evidence="2" type="ORF">PM02_17570</name>
</gene>
<dbReference type="Proteomes" id="UP000027337">
    <property type="component" value="Unassembled WGS sequence"/>
</dbReference>